<name>A0A7X6BG02_9SPHN</name>
<evidence type="ECO:0000256" key="2">
    <source>
        <dbReference type="ARBA" id="ARBA00022964"/>
    </source>
</evidence>
<accession>A0A7X6BG02</accession>
<evidence type="ECO:0000256" key="1">
    <source>
        <dbReference type="ARBA" id="ARBA00007730"/>
    </source>
</evidence>
<dbReference type="InterPro" id="IPR007803">
    <property type="entry name" value="Asp/Arg/Pro-Hydrxlase"/>
</dbReference>
<feature type="domain" description="Aspartyl/asparaginy/proline hydroxylase" evidence="4">
    <location>
        <begin position="253"/>
        <end position="414"/>
    </location>
</feature>
<evidence type="ECO:0000256" key="3">
    <source>
        <dbReference type="ARBA" id="ARBA00023002"/>
    </source>
</evidence>
<dbReference type="EMBL" id="JAATJC010000001">
    <property type="protein sequence ID" value="NJC04955.1"/>
    <property type="molecule type" value="Genomic_DNA"/>
</dbReference>
<dbReference type="RefSeq" id="WP_245197845.1">
    <property type="nucleotide sequence ID" value="NZ_JAATJC010000001.1"/>
</dbReference>
<dbReference type="SUPFAM" id="SSF51197">
    <property type="entry name" value="Clavaminate synthase-like"/>
    <property type="match status" value="1"/>
</dbReference>
<evidence type="ECO:0000259" key="4">
    <source>
        <dbReference type="Pfam" id="PF05118"/>
    </source>
</evidence>
<comment type="similarity">
    <text evidence="1">Belongs to the aspartyl/asparaginyl beta-hydroxylase family.</text>
</comment>
<dbReference type="InterPro" id="IPR011990">
    <property type="entry name" value="TPR-like_helical_dom_sf"/>
</dbReference>
<dbReference type="PANTHER" id="PTHR46332:SF5">
    <property type="entry name" value="ASPARTATE BETA-HYDROXYLASE DOMAIN CONTAINING 2"/>
    <property type="match status" value="1"/>
</dbReference>
<dbReference type="InterPro" id="IPR027443">
    <property type="entry name" value="IPNS-like_sf"/>
</dbReference>
<protein>
    <recommendedName>
        <fullName evidence="4">Aspartyl/asparaginy/proline hydroxylase domain-containing protein</fullName>
    </recommendedName>
</protein>
<dbReference type="SUPFAM" id="SSF48452">
    <property type="entry name" value="TPR-like"/>
    <property type="match status" value="1"/>
</dbReference>
<organism evidence="5 6">
    <name type="scientific">Sphingomonas kaistensis</name>
    <dbReference type="NCBI Taxonomy" id="298708"/>
    <lineage>
        <taxon>Bacteria</taxon>
        <taxon>Pseudomonadati</taxon>
        <taxon>Pseudomonadota</taxon>
        <taxon>Alphaproteobacteria</taxon>
        <taxon>Sphingomonadales</taxon>
        <taxon>Sphingomonadaceae</taxon>
        <taxon>Sphingomonas</taxon>
    </lineage>
</organism>
<dbReference type="Pfam" id="PF05118">
    <property type="entry name" value="Asp_Arg_Hydrox"/>
    <property type="match status" value="1"/>
</dbReference>
<dbReference type="Gene3D" id="2.60.120.330">
    <property type="entry name" value="B-lactam Antibiotic, Isopenicillin N Synthase, Chain"/>
    <property type="match status" value="1"/>
</dbReference>
<reference evidence="5 6" key="1">
    <citation type="submission" date="2020-03" db="EMBL/GenBank/DDBJ databases">
        <title>Genomic Encyclopedia of Type Strains, Phase IV (KMG-IV): sequencing the most valuable type-strain genomes for metagenomic binning, comparative biology and taxonomic classification.</title>
        <authorList>
            <person name="Goeker M."/>
        </authorList>
    </citation>
    <scope>NUCLEOTIDE SEQUENCE [LARGE SCALE GENOMIC DNA]</scope>
    <source>
        <strain evidence="5 6">DSM 16846</strain>
    </source>
</reference>
<dbReference type="Proteomes" id="UP000558192">
    <property type="component" value="Unassembled WGS sequence"/>
</dbReference>
<dbReference type="GO" id="GO:0051213">
    <property type="term" value="F:dioxygenase activity"/>
    <property type="evidence" value="ECO:0007669"/>
    <property type="project" value="UniProtKB-KW"/>
</dbReference>
<sequence length="438" mass="47586">MLAPAGRLGKRSLGKLGAMGGEEFDQGLRLGHCPCCSQLRLEPRAAAASLSLDPREEENGVYDWPAVLTSALERLRRNDPGLLAFLEGQAVRSDAPPPLWLLLAEARRVAGDDPGCEAALDQALERDGRFVQALLAKGEMVAQRGDDRGAVSFLSLALSQAPANPPPALAERLVRARALIASSQSRFVDHLESELRNAGLGDRRPERFTEAIAILKGEAPVHVQQPTSFYYPGLPQIAFHDPAAHPWIAELEAAAPAMRDEVEALLGDETFAPYVQGDASRANRGHALLNDPRWSALYLWKDGAVVADNASRCPATMKALEAAPLPMIPGRAPNILFSQLRPRTHIPPHWGMLNTRLICHIPLIVPDGCRLRVGNHQRRVEFGKAILFDDSIEHEAFNDSDETRVILLLEVWNPALDQAERAALTAMFGGIGLYGSGG</sequence>
<gene>
    <name evidence="5" type="ORF">GGQ97_000748</name>
</gene>
<comment type="caution">
    <text evidence="5">The sequence shown here is derived from an EMBL/GenBank/DDBJ whole genome shotgun (WGS) entry which is preliminary data.</text>
</comment>
<evidence type="ECO:0000313" key="6">
    <source>
        <dbReference type="Proteomes" id="UP000558192"/>
    </source>
</evidence>
<dbReference type="AlphaFoldDB" id="A0A7X6BG02"/>
<dbReference type="InterPro" id="IPR051821">
    <property type="entry name" value="Asp/Asn_beta-hydroxylase"/>
</dbReference>
<dbReference type="Gene3D" id="1.25.40.10">
    <property type="entry name" value="Tetratricopeptide repeat domain"/>
    <property type="match status" value="1"/>
</dbReference>
<proteinExistence type="inferred from homology"/>
<keyword evidence="6" id="KW-1185">Reference proteome</keyword>
<keyword evidence="3" id="KW-0560">Oxidoreductase</keyword>
<dbReference type="PANTHER" id="PTHR46332">
    <property type="entry name" value="ASPARTATE BETA-HYDROXYLASE DOMAIN-CONTAINING PROTEIN 2"/>
    <property type="match status" value="1"/>
</dbReference>
<evidence type="ECO:0000313" key="5">
    <source>
        <dbReference type="EMBL" id="NJC04955.1"/>
    </source>
</evidence>
<keyword evidence="2" id="KW-0223">Dioxygenase</keyword>
<dbReference type="GO" id="GO:0016020">
    <property type="term" value="C:membrane"/>
    <property type="evidence" value="ECO:0007669"/>
    <property type="project" value="TreeGrafter"/>
</dbReference>